<feature type="region of interest" description="Disordered" evidence="1">
    <location>
        <begin position="238"/>
        <end position="260"/>
    </location>
</feature>
<sequence length="1419" mass="158887">MDSLIILNGDSPAPTRVVEGVLQPVALTTAEQKLARKNELKAHGTLLMALPDKHQLKFNSHKDAKTLMEAIEKRFGENTETKKVQKTLLKQQYENFTGCSSENLDQIHDRLQKLVSQLEIHGVSLSQEDVNLKFLRSTPTQNIASVSSSNTDSTTKPVSAAASVFAVCAKMLVSSLLNVDSLSNAMAMLTMRARRFLQRTGRNLGANGPTSLGFDMSKVECYNFHRKGHFARECRSFKDSRRNDAAEPQRRNVPVETSTSNALVSQCDGVGSYDWSFQAEEEPANYALMAFSSSSSSFDNEVSNSKDESKTKAPQIVSSFVQSTEQVKSPRNSVQHVATSIRAAPKPASPKPTSNGKRRNRKACFVCKILTQSKLVPITVIRPVSTVVPRIKVTRPSQAKPIVTKTNSPKRRRITRSPSLKFSNSTLRVTAVKAPMVNAAQDAAFDGKEPDFDAKKHEFEVIVSPSSSAQSKKQDDKTNREAKGKKLEDITYSDDEDDVGAEADFNSLETSIIVSHIPTTRVHTDHFVTQIIGTKWIFRNKKDERGIVIMNKAIFFAQGHTQEEGINYEEVFAPVARIEAIRLFLAYASFMGFIVYQMDVKSAFLYRTIEEEVYVCQPPGFEDPDHPEKIYKVVKAIYGLHQAPRAWYETLANYLLENGFQRSKIDQTLFIKRQEGDILLVQIYVDDIIFGVTNKDLCKSFEKLMKDKFHMSLMGELTFFLGLQVKKKKDGTVISQDKYVAEILKKFRLTEEKSASTPIDTEKPLLKDPDGEDVDVHTYKSMIGSFIYLTSSRLDIMFAVCVCARFQVTPKASHLHVVKRIFRYLKGKPHLGLWYPKDLPFDLVAYSDSDYASASLDRKSTTRGCQFRRCRLIFWQCKKETGVATSSTEVEYVAAASCCAQVLWIQNQLLDYGHILLDCIFLGFGLTMQVALSAMESLKRMLHVLNISSVSYLTTQQMVLNSPCLTHIKNWLVQIKRSLSWLVQNQTALGTGKEISNPFMAEGVECLPNEEIFAELARMGYEKPSTKFTFYKVFFSSQWKFLIHTILPCMSAKRTSWNEFSSSMASAVICLSSGDLLTHTTKYTSPALTEKVFANIRRVGKGFSGVETPLFEGMLVAQEIVAEGDDEVHREEVNAGDVAEGDVSAAHGEVPTADEEPSILSPTPPTLPFQPSHDIPSTSQRVKKLERRNKVKVLKLRRLQKVGTAQRVETSDETVKDDVSNQERMIAEMDQDADVVLEEAKEVAEDAKVDESVDIQGRTSESQAKIYKIDLDHANKVFSMLEDKTEPAEVQEVVDVVTTVKIITEVVTAASKTITAASTNITAPEAQVPAATLTAAIVRVTVAPSRRRKGVVIRDLQEESTTSTIIPTETKFKDKGKEILVEEPKPHKKQQQIEQDEKYARELEAELNKNIDWMKLLTM</sequence>
<proteinExistence type="predicted"/>
<name>A0A699HJ94_TANCI</name>
<feature type="region of interest" description="Disordered" evidence="1">
    <location>
        <begin position="1150"/>
        <end position="1182"/>
    </location>
</feature>
<dbReference type="EMBL" id="BKCJ010165104">
    <property type="protein sequence ID" value="GEY27332.1"/>
    <property type="molecule type" value="Genomic_DNA"/>
</dbReference>
<evidence type="ECO:0000256" key="1">
    <source>
        <dbReference type="SAM" id="MobiDB-lite"/>
    </source>
</evidence>
<comment type="caution">
    <text evidence="3">The sequence shown here is derived from an EMBL/GenBank/DDBJ whole genome shotgun (WGS) entry which is preliminary data.</text>
</comment>
<reference evidence="3" key="1">
    <citation type="journal article" date="2019" name="Sci. Rep.">
        <title>Draft genome of Tanacetum cinerariifolium, the natural source of mosquito coil.</title>
        <authorList>
            <person name="Yamashiro T."/>
            <person name="Shiraishi A."/>
            <person name="Satake H."/>
            <person name="Nakayama K."/>
        </authorList>
    </citation>
    <scope>NUCLEOTIDE SEQUENCE</scope>
</reference>
<evidence type="ECO:0000313" key="3">
    <source>
        <dbReference type="EMBL" id="GEY27332.1"/>
    </source>
</evidence>
<dbReference type="InterPro" id="IPR043502">
    <property type="entry name" value="DNA/RNA_pol_sf"/>
</dbReference>
<dbReference type="InterPro" id="IPR013103">
    <property type="entry name" value="RVT_2"/>
</dbReference>
<feature type="region of interest" description="Disordered" evidence="1">
    <location>
        <begin position="463"/>
        <end position="491"/>
    </location>
</feature>
<feature type="domain" description="Reverse transcriptase Ty1/copia-type" evidence="2">
    <location>
        <begin position="530"/>
        <end position="759"/>
    </location>
</feature>
<organism evidence="3">
    <name type="scientific">Tanacetum cinerariifolium</name>
    <name type="common">Dalmatian daisy</name>
    <name type="synonym">Chrysanthemum cinerariifolium</name>
    <dbReference type="NCBI Taxonomy" id="118510"/>
    <lineage>
        <taxon>Eukaryota</taxon>
        <taxon>Viridiplantae</taxon>
        <taxon>Streptophyta</taxon>
        <taxon>Embryophyta</taxon>
        <taxon>Tracheophyta</taxon>
        <taxon>Spermatophyta</taxon>
        <taxon>Magnoliopsida</taxon>
        <taxon>eudicotyledons</taxon>
        <taxon>Gunneridae</taxon>
        <taxon>Pentapetalae</taxon>
        <taxon>asterids</taxon>
        <taxon>campanulids</taxon>
        <taxon>Asterales</taxon>
        <taxon>Asteraceae</taxon>
        <taxon>Asteroideae</taxon>
        <taxon>Anthemideae</taxon>
        <taxon>Anthemidinae</taxon>
        <taxon>Tanacetum</taxon>
    </lineage>
</organism>
<dbReference type="SUPFAM" id="SSF56672">
    <property type="entry name" value="DNA/RNA polymerases"/>
    <property type="match status" value="1"/>
</dbReference>
<dbReference type="Gene3D" id="4.10.60.10">
    <property type="entry name" value="Zinc finger, CCHC-type"/>
    <property type="match status" value="1"/>
</dbReference>
<feature type="compositionally biased region" description="Basic and acidic residues" evidence="1">
    <location>
        <begin position="472"/>
        <end position="489"/>
    </location>
</feature>
<dbReference type="GO" id="GO:0003676">
    <property type="term" value="F:nucleic acid binding"/>
    <property type="evidence" value="ECO:0007669"/>
    <property type="project" value="InterPro"/>
</dbReference>
<feature type="region of interest" description="Disordered" evidence="1">
    <location>
        <begin position="322"/>
        <end position="358"/>
    </location>
</feature>
<dbReference type="PANTHER" id="PTHR11439">
    <property type="entry name" value="GAG-POL-RELATED RETROTRANSPOSON"/>
    <property type="match status" value="1"/>
</dbReference>
<dbReference type="CDD" id="cd09272">
    <property type="entry name" value="RNase_HI_RT_Ty1"/>
    <property type="match status" value="1"/>
</dbReference>
<accession>A0A699HJ94</accession>
<feature type="compositionally biased region" description="Basic and acidic residues" evidence="1">
    <location>
        <begin position="238"/>
        <end position="250"/>
    </location>
</feature>
<evidence type="ECO:0000259" key="2">
    <source>
        <dbReference type="Pfam" id="PF07727"/>
    </source>
</evidence>
<protein>
    <submittedName>
        <fullName evidence="3">Putative ribonuclease H-like domain-containing protein</fullName>
    </submittedName>
</protein>
<dbReference type="SUPFAM" id="SSF57756">
    <property type="entry name" value="Retrovirus zinc finger-like domains"/>
    <property type="match status" value="1"/>
</dbReference>
<dbReference type="Pfam" id="PF14223">
    <property type="entry name" value="Retrotran_gag_2"/>
    <property type="match status" value="1"/>
</dbReference>
<dbReference type="Pfam" id="PF07727">
    <property type="entry name" value="RVT_2"/>
    <property type="match status" value="1"/>
</dbReference>
<dbReference type="PANTHER" id="PTHR11439:SF495">
    <property type="entry name" value="REVERSE TRANSCRIPTASE, RNA-DEPENDENT DNA POLYMERASE-RELATED"/>
    <property type="match status" value="1"/>
</dbReference>
<feature type="compositionally biased region" description="Polar residues" evidence="1">
    <location>
        <begin position="322"/>
        <end position="338"/>
    </location>
</feature>
<dbReference type="GO" id="GO:0008270">
    <property type="term" value="F:zinc ion binding"/>
    <property type="evidence" value="ECO:0007669"/>
    <property type="project" value="InterPro"/>
</dbReference>
<gene>
    <name evidence="3" type="ORF">Tci_399306</name>
</gene>
<dbReference type="InterPro" id="IPR036875">
    <property type="entry name" value="Znf_CCHC_sf"/>
</dbReference>